<organism evidence="2 3">
    <name type="scientific">Paraphoma chrysanthemicola</name>
    <dbReference type="NCBI Taxonomy" id="798071"/>
    <lineage>
        <taxon>Eukaryota</taxon>
        <taxon>Fungi</taxon>
        <taxon>Dikarya</taxon>
        <taxon>Ascomycota</taxon>
        <taxon>Pezizomycotina</taxon>
        <taxon>Dothideomycetes</taxon>
        <taxon>Pleosporomycetidae</taxon>
        <taxon>Pleosporales</taxon>
        <taxon>Pleosporineae</taxon>
        <taxon>Phaeosphaeriaceae</taxon>
        <taxon>Paraphoma</taxon>
    </lineage>
</organism>
<evidence type="ECO:0000313" key="2">
    <source>
        <dbReference type="EMBL" id="KAH7094755.1"/>
    </source>
</evidence>
<comment type="caution">
    <text evidence="2">The sequence shown here is derived from an EMBL/GenBank/DDBJ whole genome shotgun (WGS) entry which is preliminary data.</text>
</comment>
<keyword evidence="3" id="KW-1185">Reference proteome</keyword>
<sequence length="212" mass="23177">MSSTSFATVGTTAITSLERSNPASPSTPADPATSTEAAPWPCDIALDSKAGQFRIYHHNALSVELRCKFTQHPLPRRRAPILPLIAIARKPPAFYLRMQSPPCVTLPQAPSVHRWRLSSSRAVPVSQDTKAPEPARSSLGRSCDAGLRRSIEPMTWPRILSLTQCGGGVATVRHPRAQLGYHGRYLVIAGLQHGVVSRMQDEPTMLRARDEL</sequence>
<dbReference type="EMBL" id="JAGMVJ010000001">
    <property type="protein sequence ID" value="KAH7094755.1"/>
    <property type="molecule type" value="Genomic_DNA"/>
</dbReference>
<evidence type="ECO:0000313" key="3">
    <source>
        <dbReference type="Proteomes" id="UP000813461"/>
    </source>
</evidence>
<feature type="region of interest" description="Disordered" evidence="1">
    <location>
        <begin position="14"/>
        <end position="36"/>
    </location>
</feature>
<feature type="compositionally biased region" description="Low complexity" evidence="1">
    <location>
        <begin position="22"/>
        <end position="36"/>
    </location>
</feature>
<proteinExistence type="predicted"/>
<dbReference type="AlphaFoldDB" id="A0A8K0RH72"/>
<protein>
    <submittedName>
        <fullName evidence="2">Uncharacterized protein</fullName>
    </submittedName>
</protein>
<dbReference type="Proteomes" id="UP000813461">
    <property type="component" value="Unassembled WGS sequence"/>
</dbReference>
<evidence type="ECO:0000256" key="1">
    <source>
        <dbReference type="SAM" id="MobiDB-lite"/>
    </source>
</evidence>
<gene>
    <name evidence="2" type="ORF">FB567DRAFT_12568</name>
</gene>
<name>A0A8K0RH72_9PLEO</name>
<feature type="region of interest" description="Disordered" evidence="1">
    <location>
        <begin position="120"/>
        <end position="141"/>
    </location>
</feature>
<feature type="compositionally biased region" description="Polar residues" evidence="1">
    <location>
        <begin position="120"/>
        <end position="129"/>
    </location>
</feature>
<reference evidence="2" key="1">
    <citation type="journal article" date="2021" name="Nat. Commun.">
        <title>Genetic determinants of endophytism in the Arabidopsis root mycobiome.</title>
        <authorList>
            <person name="Mesny F."/>
            <person name="Miyauchi S."/>
            <person name="Thiergart T."/>
            <person name="Pickel B."/>
            <person name="Atanasova L."/>
            <person name="Karlsson M."/>
            <person name="Huettel B."/>
            <person name="Barry K.W."/>
            <person name="Haridas S."/>
            <person name="Chen C."/>
            <person name="Bauer D."/>
            <person name="Andreopoulos W."/>
            <person name="Pangilinan J."/>
            <person name="LaButti K."/>
            <person name="Riley R."/>
            <person name="Lipzen A."/>
            <person name="Clum A."/>
            <person name="Drula E."/>
            <person name="Henrissat B."/>
            <person name="Kohler A."/>
            <person name="Grigoriev I.V."/>
            <person name="Martin F.M."/>
            <person name="Hacquard S."/>
        </authorList>
    </citation>
    <scope>NUCLEOTIDE SEQUENCE</scope>
    <source>
        <strain evidence="2">MPI-SDFR-AT-0120</strain>
    </source>
</reference>
<accession>A0A8K0RH72</accession>